<evidence type="ECO:0000313" key="3">
    <source>
        <dbReference type="Proteomes" id="UP001327957"/>
    </source>
</evidence>
<proteinExistence type="predicted"/>
<dbReference type="EMBL" id="JASAOK010000001">
    <property type="protein sequence ID" value="KAK6226541.1"/>
    <property type="molecule type" value="Genomic_DNA"/>
</dbReference>
<feature type="compositionally biased region" description="Basic and acidic residues" evidence="1">
    <location>
        <begin position="1"/>
        <end position="15"/>
    </location>
</feature>
<evidence type="ECO:0000256" key="1">
    <source>
        <dbReference type="SAM" id="MobiDB-lite"/>
    </source>
</evidence>
<name>A0AAV9TSQ5_9PEZI</name>
<accession>A0AAV9TSQ5</accession>
<dbReference type="AlphaFoldDB" id="A0AAV9TSQ5"/>
<evidence type="ECO:0000313" key="2">
    <source>
        <dbReference type="EMBL" id="KAK6226541.1"/>
    </source>
</evidence>
<dbReference type="Proteomes" id="UP001327957">
    <property type="component" value="Unassembled WGS sequence"/>
</dbReference>
<feature type="region of interest" description="Disordered" evidence="1">
    <location>
        <begin position="1"/>
        <end position="41"/>
    </location>
</feature>
<keyword evidence="3" id="KW-1185">Reference proteome</keyword>
<protein>
    <submittedName>
        <fullName evidence="2">Uncharacterized protein</fullName>
    </submittedName>
</protein>
<organism evidence="2 3">
    <name type="scientific">Colletotrichum tabaci</name>
    <dbReference type="NCBI Taxonomy" id="1209068"/>
    <lineage>
        <taxon>Eukaryota</taxon>
        <taxon>Fungi</taxon>
        <taxon>Dikarya</taxon>
        <taxon>Ascomycota</taxon>
        <taxon>Pezizomycotina</taxon>
        <taxon>Sordariomycetes</taxon>
        <taxon>Hypocreomycetidae</taxon>
        <taxon>Glomerellales</taxon>
        <taxon>Glomerellaceae</taxon>
        <taxon>Colletotrichum</taxon>
        <taxon>Colletotrichum destructivum species complex</taxon>
    </lineage>
</organism>
<reference evidence="2 3" key="1">
    <citation type="submission" date="2023-04" db="EMBL/GenBank/DDBJ databases">
        <title>Colletotrichum tabacum stain YC1 causing leaf anthracnose on Nicotiana tabacum(L.) cv.</title>
        <authorList>
            <person name="Ji Z."/>
            <person name="Wang M."/>
            <person name="Zhang J."/>
            <person name="Wang N."/>
            <person name="Zhou Z."/>
        </authorList>
    </citation>
    <scope>NUCLEOTIDE SEQUENCE [LARGE SCALE GENOMIC DNA]</scope>
    <source>
        <strain evidence="2 3">YC1</strain>
    </source>
</reference>
<gene>
    <name evidence="2" type="ORF">QIS74_00096</name>
</gene>
<sequence length="41" mass="4361">MDCHRATGHGRESSIRRSNPTAGRDLSNLSITHPTVAGTEA</sequence>
<comment type="caution">
    <text evidence="2">The sequence shown here is derived from an EMBL/GenBank/DDBJ whole genome shotgun (WGS) entry which is preliminary data.</text>
</comment>
<feature type="compositionally biased region" description="Polar residues" evidence="1">
    <location>
        <begin position="16"/>
        <end position="33"/>
    </location>
</feature>